<evidence type="ECO:0000313" key="1">
    <source>
        <dbReference type="EMBL" id="CAI8040801.1"/>
    </source>
</evidence>
<comment type="caution">
    <text evidence="1">The sequence shown here is derived from an EMBL/GenBank/DDBJ whole genome shotgun (WGS) entry which is preliminary data.</text>
</comment>
<dbReference type="AlphaFoldDB" id="A0AA35T4U0"/>
<protein>
    <submittedName>
        <fullName evidence="1">Uncharacterized protein</fullName>
    </submittedName>
</protein>
<dbReference type="Proteomes" id="UP001174909">
    <property type="component" value="Unassembled WGS sequence"/>
</dbReference>
<sequence length="280" mass="30479">MECAIPPLETVTALLDILVFVLMKTLMSAGVGAMTAVRLCQHSWNTTATVSVAFSSRCTELEEVEFNGDASLNYAEREGLLNGEVTLQVTSMIAGTRQMFKISSPRSAEAYVHIGNVDPCNNKGYGLSFTASYQPQPGELFFTRLLLFTEITQNCSFSAFLPITSDYRALGLSLHTECPLLAIGHLILPEMSHTITFIGSENPNCFTSNFLEVPDPALVIESELVNDRLPLGNIFELQANSAGPDVVTVFGREDSGPVSQFHSVQVTLFGECLSQRPPSE</sequence>
<proteinExistence type="predicted"/>
<name>A0AA35T4U0_GEOBA</name>
<gene>
    <name evidence="1" type="ORF">GBAR_LOCUS22688</name>
</gene>
<organism evidence="1 2">
    <name type="scientific">Geodia barretti</name>
    <name type="common">Barrett's horny sponge</name>
    <dbReference type="NCBI Taxonomy" id="519541"/>
    <lineage>
        <taxon>Eukaryota</taxon>
        <taxon>Metazoa</taxon>
        <taxon>Porifera</taxon>
        <taxon>Demospongiae</taxon>
        <taxon>Heteroscleromorpha</taxon>
        <taxon>Tetractinellida</taxon>
        <taxon>Astrophorina</taxon>
        <taxon>Geodiidae</taxon>
        <taxon>Geodia</taxon>
    </lineage>
</organism>
<evidence type="ECO:0000313" key="2">
    <source>
        <dbReference type="Proteomes" id="UP001174909"/>
    </source>
</evidence>
<accession>A0AA35T4U0</accession>
<keyword evidence="2" id="KW-1185">Reference proteome</keyword>
<dbReference type="EMBL" id="CASHTH010003135">
    <property type="protein sequence ID" value="CAI8040801.1"/>
    <property type="molecule type" value="Genomic_DNA"/>
</dbReference>
<reference evidence="1" key="1">
    <citation type="submission" date="2023-03" db="EMBL/GenBank/DDBJ databases">
        <authorList>
            <person name="Steffen K."/>
            <person name="Cardenas P."/>
        </authorList>
    </citation>
    <scope>NUCLEOTIDE SEQUENCE</scope>
</reference>